<evidence type="ECO:0000256" key="1">
    <source>
        <dbReference type="SAM" id="SignalP"/>
    </source>
</evidence>
<organism evidence="2 3">
    <name type="scientific">Myroides odoratus</name>
    <name type="common">Flavobacterium odoratum</name>
    <dbReference type="NCBI Taxonomy" id="256"/>
    <lineage>
        <taxon>Bacteria</taxon>
        <taxon>Pseudomonadati</taxon>
        <taxon>Bacteroidota</taxon>
        <taxon>Flavobacteriia</taxon>
        <taxon>Flavobacteriales</taxon>
        <taxon>Flavobacteriaceae</taxon>
        <taxon>Myroides</taxon>
    </lineage>
</organism>
<evidence type="ECO:0000313" key="3">
    <source>
        <dbReference type="Proteomes" id="UP000255024"/>
    </source>
</evidence>
<reference evidence="2 3" key="1">
    <citation type="submission" date="2018-06" db="EMBL/GenBank/DDBJ databases">
        <authorList>
            <consortium name="Pathogen Informatics"/>
            <person name="Doyle S."/>
        </authorList>
    </citation>
    <scope>NUCLEOTIDE SEQUENCE [LARGE SCALE GENOMIC DNA]</scope>
    <source>
        <strain evidence="2 3">NCTC11179</strain>
    </source>
</reference>
<feature type="signal peptide" evidence="1">
    <location>
        <begin position="1"/>
        <end position="21"/>
    </location>
</feature>
<dbReference type="Proteomes" id="UP000255024">
    <property type="component" value="Unassembled WGS sequence"/>
</dbReference>
<proteinExistence type="predicted"/>
<accession>A0A378RIN4</accession>
<keyword evidence="1" id="KW-0732">Signal</keyword>
<dbReference type="AlphaFoldDB" id="A0A378RIN4"/>
<dbReference type="RefSeq" id="WP_115089891.1">
    <property type="nucleotide sequence ID" value="NZ_CP068107.1"/>
</dbReference>
<dbReference type="EMBL" id="UGQL01000001">
    <property type="protein sequence ID" value="STZ26825.1"/>
    <property type="molecule type" value="Genomic_DNA"/>
</dbReference>
<evidence type="ECO:0000313" key="2">
    <source>
        <dbReference type="EMBL" id="STZ26825.1"/>
    </source>
</evidence>
<sequence length="201" mass="22050">MMNKTLLTVFLMGLGVVSTQAQELGFSIGGHVPNPASVLDIQATNKGVLIPRIDLKTTTVLQGGVNPEGVIVYNNGTVLTPGFYYWNGEKWEMLTGDNYIADELAKVEERLETQITNIINGGGEDQGTDISYLVSFNPETNVFTYLKPNEDGGYDKTEINFTQAVQGIETNTFMREVTLTNSEGKEVVSGYVYFSEDVIKA</sequence>
<protein>
    <submittedName>
        <fullName evidence="2">Uncharacterized protein</fullName>
    </submittedName>
</protein>
<feature type="chain" id="PRO_5017053795" evidence="1">
    <location>
        <begin position="22"/>
        <end position="201"/>
    </location>
</feature>
<name>A0A378RIN4_MYROD</name>
<keyword evidence="3" id="KW-1185">Reference proteome</keyword>
<gene>
    <name evidence="2" type="ORF">NCTC11179_00352</name>
</gene>